<gene>
    <name evidence="2" type="ORF">MHEL_50750</name>
</gene>
<name>A0A7I7TC31_9MYCO</name>
<dbReference type="InterPro" id="IPR058997">
    <property type="entry name" value="YycE-like_C"/>
</dbReference>
<dbReference type="PROSITE" id="PS51819">
    <property type="entry name" value="VOC"/>
    <property type="match status" value="1"/>
</dbReference>
<evidence type="ECO:0000313" key="2">
    <source>
        <dbReference type="EMBL" id="BBY66832.1"/>
    </source>
</evidence>
<dbReference type="EMBL" id="AP022596">
    <property type="protein sequence ID" value="BBY66832.1"/>
    <property type="molecule type" value="Genomic_DNA"/>
</dbReference>
<dbReference type="Gene3D" id="3.10.180.10">
    <property type="entry name" value="2,3-Dihydroxybiphenyl 1,2-Dioxygenase, domain 1"/>
    <property type="match status" value="1"/>
</dbReference>
<evidence type="ECO:0000313" key="3">
    <source>
        <dbReference type="Proteomes" id="UP000467148"/>
    </source>
</evidence>
<dbReference type="InterPro" id="IPR037523">
    <property type="entry name" value="VOC_core"/>
</dbReference>
<feature type="domain" description="VOC" evidence="1">
    <location>
        <begin position="10"/>
        <end position="135"/>
    </location>
</feature>
<keyword evidence="3" id="KW-1185">Reference proteome</keyword>
<organism evidence="2 3">
    <name type="scientific">Mycolicibacterium helvum</name>
    <dbReference type="NCBI Taxonomy" id="1534349"/>
    <lineage>
        <taxon>Bacteria</taxon>
        <taxon>Bacillati</taxon>
        <taxon>Actinomycetota</taxon>
        <taxon>Actinomycetes</taxon>
        <taxon>Mycobacteriales</taxon>
        <taxon>Mycobacteriaceae</taxon>
        <taxon>Mycolicibacterium</taxon>
    </lineage>
</organism>
<sequence>MNITWPDQLPVAQVRIARPTARLDDVVAFYRDLIGLPELYRFVGHSGYDGVMLGLPDADYHLEFTSHEAGSPCPAPSQENLLVLYFPGEFAMYGVVERFGEAGHEPVAAENPYWDQVGAMTFEDPDGWRVVLVPKPVF</sequence>
<reference evidence="2 3" key="1">
    <citation type="journal article" date="2019" name="Emerg. Microbes Infect.">
        <title>Comprehensive subspecies identification of 175 nontuberculous mycobacteria species based on 7547 genomic profiles.</title>
        <authorList>
            <person name="Matsumoto Y."/>
            <person name="Kinjo T."/>
            <person name="Motooka D."/>
            <person name="Nabeya D."/>
            <person name="Jung N."/>
            <person name="Uechi K."/>
            <person name="Horii T."/>
            <person name="Iida T."/>
            <person name="Fujita J."/>
            <person name="Nakamura S."/>
        </authorList>
    </citation>
    <scope>NUCLEOTIDE SEQUENCE [LARGE SCALE GENOMIC DNA]</scope>
    <source>
        <strain evidence="2 3">JCM 30396</strain>
    </source>
</reference>
<dbReference type="Pfam" id="PF22659">
    <property type="entry name" value="YycE-like_C"/>
    <property type="match status" value="1"/>
</dbReference>
<proteinExistence type="predicted"/>
<dbReference type="CDD" id="cd06587">
    <property type="entry name" value="VOC"/>
    <property type="match status" value="1"/>
</dbReference>
<dbReference type="InterPro" id="IPR058998">
    <property type="entry name" value="YycE-like_N"/>
</dbReference>
<dbReference type="Proteomes" id="UP000467148">
    <property type="component" value="Chromosome"/>
</dbReference>
<dbReference type="RefSeq" id="WP_163750814.1">
    <property type="nucleotide sequence ID" value="NZ_AP022596.1"/>
</dbReference>
<dbReference type="KEGG" id="mhev:MHEL_50750"/>
<dbReference type="InterPro" id="IPR029068">
    <property type="entry name" value="Glyas_Bleomycin-R_OHBP_Dase"/>
</dbReference>
<protein>
    <recommendedName>
        <fullName evidence="1">VOC domain-containing protein</fullName>
    </recommendedName>
</protein>
<accession>A0A7I7TC31</accession>
<dbReference type="SUPFAM" id="SSF54593">
    <property type="entry name" value="Glyoxalase/Bleomycin resistance protein/Dihydroxybiphenyl dioxygenase"/>
    <property type="match status" value="1"/>
</dbReference>
<dbReference type="Pfam" id="PF22658">
    <property type="entry name" value="YycE-like_N"/>
    <property type="match status" value="1"/>
</dbReference>
<dbReference type="AlphaFoldDB" id="A0A7I7TC31"/>
<evidence type="ECO:0000259" key="1">
    <source>
        <dbReference type="PROSITE" id="PS51819"/>
    </source>
</evidence>